<feature type="region of interest" description="Disordered" evidence="1">
    <location>
        <begin position="439"/>
        <end position="557"/>
    </location>
</feature>
<accession>A0ABR1TYW9</accession>
<evidence type="ECO:0000313" key="3">
    <source>
        <dbReference type="Proteomes" id="UP001444661"/>
    </source>
</evidence>
<feature type="compositionally biased region" description="Low complexity" evidence="1">
    <location>
        <begin position="469"/>
        <end position="493"/>
    </location>
</feature>
<evidence type="ECO:0000256" key="1">
    <source>
        <dbReference type="SAM" id="MobiDB-lite"/>
    </source>
</evidence>
<feature type="compositionally biased region" description="Basic and acidic residues" evidence="1">
    <location>
        <begin position="543"/>
        <end position="557"/>
    </location>
</feature>
<dbReference type="InterPro" id="IPR009959">
    <property type="entry name" value="Cyclase_SnoaL-like"/>
</dbReference>
<evidence type="ECO:0000313" key="2">
    <source>
        <dbReference type="EMBL" id="KAK8051853.1"/>
    </source>
</evidence>
<proteinExistence type="predicted"/>
<dbReference type="PANTHER" id="PTHR38436:SF3">
    <property type="entry name" value="CARBOXYMETHYLENEBUTENOLIDASE-RELATED"/>
    <property type="match status" value="1"/>
</dbReference>
<name>A0ABR1TYW9_9PEZI</name>
<dbReference type="EMBL" id="JAQQWK010000002">
    <property type="protein sequence ID" value="KAK8051853.1"/>
    <property type="molecule type" value="Genomic_DNA"/>
</dbReference>
<evidence type="ECO:0008006" key="4">
    <source>
        <dbReference type="Google" id="ProtNLM"/>
    </source>
</evidence>
<sequence>MFDVPKIVEAAVPEEKRNGRNWGIVGGSMAGTGPNHNDQNFLSDDFPKSKPKLYITADEDEFDELTIAEWKNEGFDVEYFSLGNGGNEYQSHLRALANQDLGPCETFGIVAYGTAASQCLEYFHVPDNNRSMKLALLICYYPLTIPDPRTKIPNVDVLVHLAEGDSSISILKQSQLVGIQGKKRTVKRQIPQGMGTGRYVKYNYPTYSYDADSGFAEQDMDAYDKISADLAWTRSLTAARRVWRRDLNLERVHEENVHAKFYTKNLQKTLSTYTANTTPHVTFVPTLTGGIDADELHDFYGHYFLHRNPDSLQLTLLSRTIGTNRIVDELHVAFKHTEEMPWILPGVAPTKKKVEIVIVSVVTVRGGKLAHERVYWDQASVLVQVGLLDPNLVPDKAKRRGLNKLPVVGREAAHRRLEGNEDEDIEDGEANNELIEDWFQDDEDEEESDEEEEEEEEGEEDAGNDNGKKQQNGNGKQQQNGNGEPQQNGTQGQSNRVEEAEDEGEEQNEEEEGEEESGQEENGDAESEQGEDGHDEGDETMGDPDKAHHSDEEPSRS</sequence>
<dbReference type="Proteomes" id="UP001444661">
    <property type="component" value="Unassembled WGS sequence"/>
</dbReference>
<dbReference type="PANTHER" id="PTHR38436">
    <property type="entry name" value="POLYKETIDE CYCLASE SNOAL-LIKE DOMAIN"/>
    <property type="match status" value="1"/>
</dbReference>
<comment type="caution">
    <text evidence="2">The sequence shown here is derived from an EMBL/GenBank/DDBJ whole genome shotgun (WGS) entry which is preliminary data.</text>
</comment>
<feature type="compositionally biased region" description="Acidic residues" evidence="1">
    <location>
        <begin position="499"/>
        <end position="542"/>
    </location>
</feature>
<reference evidence="2 3" key="1">
    <citation type="submission" date="2023-01" db="EMBL/GenBank/DDBJ databases">
        <title>Analysis of 21 Apiospora genomes using comparative genomics revels a genus with tremendous synthesis potential of carbohydrate active enzymes and secondary metabolites.</title>
        <authorList>
            <person name="Sorensen T."/>
        </authorList>
    </citation>
    <scope>NUCLEOTIDE SEQUENCE [LARGE SCALE GENOMIC DNA]</scope>
    <source>
        <strain evidence="2 3">CBS 33761</strain>
    </source>
</reference>
<dbReference type="Gene3D" id="3.10.450.50">
    <property type="match status" value="1"/>
</dbReference>
<gene>
    <name evidence="2" type="ORF">PG993_003238</name>
</gene>
<protein>
    <recommendedName>
        <fullName evidence="4">Dienelactone hydrolase</fullName>
    </recommendedName>
</protein>
<dbReference type="SUPFAM" id="SSF54427">
    <property type="entry name" value="NTF2-like"/>
    <property type="match status" value="1"/>
</dbReference>
<dbReference type="InterPro" id="IPR032710">
    <property type="entry name" value="NTF2-like_dom_sf"/>
</dbReference>
<feature type="compositionally biased region" description="Acidic residues" evidence="1">
    <location>
        <begin position="439"/>
        <end position="463"/>
    </location>
</feature>
<keyword evidence="3" id="KW-1185">Reference proteome</keyword>
<organism evidence="2 3">
    <name type="scientific">Apiospora rasikravindrae</name>
    <dbReference type="NCBI Taxonomy" id="990691"/>
    <lineage>
        <taxon>Eukaryota</taxon>
        <taxon>Fungi</taxon>
        <taxon>Dikarya</taxon>
        <taxon>Ascomycota</taxon>
        <taxon>Pezizomycotina</taxon>
        <taxon>Sordariomycetes</taxon>
        <taxon>Xylariomycetidae</taxon>
        <taxon>Amphisphaeriales</taxon>
        <taxon>Apiosporaceae</taxon>
        <taxon>Apiospora</taxon>
    </lineage>
</organism>